<dbReference type="GO" id="GO:0016798">
    <property type="term" value="F:hydrolase activity, acting on glycosyl bonds"/>
    <property type="evidence" value="ECO:0007669"/>
    <property type="project" value="UniProtKB-KW"/>
</dbReference>
<dbReference type="RefSeq" id="WP_390194888.1">
    <property type="nucleotide sequence ID" value="NZ_JBHSDV010000001.1"/>
</dbReference>
<dbReference type="EC" id="3.2.1.-" evidence="6"/>
<dbReference type="InterPro" id="IPR011050">
    <property type="entry name" value="Pectin_lyase_fold/virulence"/>
</dbReference>
<protein>
    <submittedName>
        <fullName evidence="6">Glycoside hydrolase family 28 protein</fullName>
        <ecNumber evidence="6">3.2.1.-</ecNumber>
    </submittedName>
</protein>
<feature type="domain" description="Rhamnogalacturonase A/B/Epimerase-like pectate lyase" evidence="5">
    <location>
        <begin position="6"/>
        <end position="59"/>
    </location>
</feature>
<evidence type="ECO:0000313" key="7">
    <source>
        <dbReference type="Proteomes" id="UP001595880"/>
    </source>
</evidence>
<reference evidence="7" key="1">
    <citation type="journal article" date="2019" name="Int. J. Syst. Evol. Microbiol.">
        <title>The Global Catalogue of Microorganisms (GCM) 10K type strain sequencing project: providing services to taxonomists for standard genome sequencing and annotation.</title>
        <authorList>
            <consortium name="The Broad Institute Genomics Platform"/>
            <consortium name="The Broad Institute Genome Sequencing Center for Infectious Disease"/>
            <person name="Wu L."/>
            <person name="Ma J."/>
        </authorList>
    </citation>
    <scope>NUCLEOTIDE SEQUENCE [LARGE SCALE GENOMIC DNA]</scope>
    <source>
        <strain evidence="7">KACC 14058</strain>
    </source>
</reference>
<dbReference type="InterPro" id="IPR012334">
    <property type="entry name" value="Pectin_lyas_fold"/>
</dbReference>
<evidence type="ECO:0000256" key="2">
    <source>
        <dbReference type="ARBA" id="ARBA00022801"/>
    </source>
</evidence>
<evidence type="ECO:0000313" key="6">
    <source>
        <dbReference type="EMBL" id="MFC4386352.1"/>
    </source>
</evidence>
<dbReference type="InterPro" id="IPR024535">
    <property type="entry name" value="RHGA/B-epi-like_pectate_lyase"/>
</dbReference>
<dbReference type="SUPFAM" id="SSF51126">
    <property type="entry name" value="Pectin lyase-like"/>
    <property type="match status" value="1"/>
</dbReference>
<keyword evidence="7" id="KW-1185">Reference proteome</keyword>
<evidence type="ECO:0000256" key="3">
    <source>
        <dbReference type="ARBA" id="ARBA00023295"/>
    </source>
</evidence>
<dbReference type="SMART" id="SM00710">
    <property type="entry name" value="PbH1"/>
    <property type="match status" value="5"/>
</dbReference>
<accession>A0ABV8VQW7</accession>
<comment type="similarity">
    <text evidence="1 4">Belongs to the glycosyl hydrolase 28 family.</text>
</comment>
<dbReference type="InterPro" id="IPR006626">
    <property type="entry name" value="PbH1"/>
</dbReference>
<dbReference type="Pfam" id="PF00295">
    <property type="entry name" value="Glyco_hydro_28"/>
    <property type="match status" value="1"/>
</dbReference>
<sequence>MSRYDITSYGAIKNTGADNTAAIQQALDTCSSNGGGTVYVPAGEFKTGPIELHSNTTLYLETGSVLSFLDDFNEYPIVKTRWSGYVCHGFMPLVFGQNVSNVAIKGDGVLDGNGQKWWEVNRRLRKGEHYECEKTLEIKQANSDFTEPADTNLVEWPSQFLRPPLVQFYHARHVTINGVTVRNSPFWNTHLVFCEDVSIHQVHFQNPSDTPNGDGLDIDSCLNVRISDCHFDVGDDCVVLKSGINEDGRKYNTPTKNVTITNCTMHHGHGGVVFGSENSGGIENVTVSNCVFDGTDRGIRIKTNRERGSYIRNILVNNIWMDDVLCPIAINSFYRHGVSRSNPHLLDAKTIPVTEKTPVVEKIRISNVTARNCSAAAGFIYGLPEMPIKEVAIDHVTIEMTDDETIPGGEPDMVREVIEMEGEGIFAKYVRNLSLHHVRIKTRKGPALVLDEAEDVSLEQVSNERDGEEPVVVATENCDKIEIIGTQYNKRKDHYLSINRKEVNIK</sequence>
<dbReference type="InterPro" id="IPR000743">
    <property type="entry name" value="Glyco_hydro_28"/>
</dbReference>
<dbReference type="PANTHER" id="PTHR31339">
    <property type="entry name" value="PECTIN LYASE-RELATED"/>
    <property type="match status" value="1"/>
</dbReference>
<name>A0ABV8VQW7_9BACI</name>
<keyword evidence="3 4" id="KW-0326">Glycosidase</keyword>
<dbReference type="Gene3D" id="2.160.20.10">
    <property type="entry name" value="Single-stranded right-handed beta-helix, Pectin lyase-like"/>
    <property type="match status" value="1"/>
</dbReference>
<gene>
    <name evidence="6" type="ORF">ACFOZ1_00885</name>
</gene>
<keyword evidence="2 4" id="KW-0378">Hydrolase</keyword>
<dbReference type="PANTHER" id="PTHR31339:SF9">
    <property type="entry name" value="PLASMIN AND FIBRONECTIN-BINDING PROTEIN A"/>
    <property type="match status" value="1"/>
</dbReference>
<evidence type="ECO:0000259" key="5">
    <source>
        <dbReference type="Pfam" id="PF12708"/>
    </source>
</evidence>
<evidence type="ECO:0000256" key="4">
    <source>
        <dbReference type="RuleBase" id="RU361169"/>
    </source>
</evidence>
<comment type="caution">
    <text evidence="6">The sequence shown here is derived from an EMBL/GenBank/DDBJ whole genome shotgun (WGS) entry which is preliminary data.</text>
</comment>
<evidence type="ECO:0000256" key="1">
    <source>
        <dbReference type="ARBA" id="ARBA00008834"/>
    </source>
</evidence>
<proteinExistence type="inferred from homology"/>
<dbReference type="InterPro" id="IPR051801">
    <property type="entry name" value="GH28_Enzymes"/>
</dbReference>
<dbReference type="Proteomes" id="UP001595880">
    <property type="component" value="Unassembled WGS sequence"/>
</dbReference>
<organism evidence="6 7">
    <name type="scientific">Gracilibacillus marinus</name>
    <dbReference type="NCBI Taxonomy" id="630535"/>
    <lineage>
        <taxon>Bacteria</taxon>
        <taxon>Bacillati</taxon>
        <taxon>Bacillota</taxon>
        <taxon>Bacilli</taxon>
        <taxon>Bacillales</taxon>
        <taxon>Bacillaceae</taxon>
        <taxon>Gracilibacillus</taxon>
    </lineage>
</organism>
<dbReference type="Pfam" id="PF12708">
    <property type="entry name" value="Pect-lyase_RHGA_epim"/>
    <property type="match status" value="1"/>
</dbReference>
<dbReference type="EMBL" id="JBHSDV010000001">
    <property type="protein sequence ID" value="MFC4386352.1"/>
    <property type="molecule type" value="Genomic_DNA"/>
</dbReference>